<reference evidence="2" key="1">
    <citation type="submission" date="2022-05" db="EMBL/GenBank/DDBJ databases">
        <authorList>
            <person name="Jo J.-H."/>
            <person name="Im W.-T."/>
        </authorList>
    </citation>
    <scope>NUCLEOTIDE SEQUENCE</scope>
    <source>
        <strain evidence="2">RB56-2</strain>
    </source>
</reference>
<gene>
    <name evidence="2" type="ORF">LZ518_05105</name>
</gene>
<dbReference type="EMBL" id="JAMGBB010000001">
    <property type="protein sequence ID" value="MCL6740508.1"/>
    <property type="molecule type" value="Genomic_DNA"/>
</dbReference>
<organism evidence="2 3">
    <name type="scientific">Sphingomonas brevis</name>
    <dbReference type="NCBI Taxonomy" id="2908206"/>
    <lineage>
        <taxon>Bacteria</taxon>
        <taxon>Pseudomonadati</taxon>
        <taxon>Pseudomonadota</taxon>
        <taxon>Alphaproteobacteria</taxon>
        <taxon>Sphingomonadales</taxon>
        <taxon>Sphingomonadaceae</taxon>
        <taxon>Sphingomonas</taxon>
    </lineage>
</organism>
<dbReference type="SMART" id="SM00226">
    <property type="entry name" value="LMWPc"/>
    <property type="match status" value="1"/>
</dbReference>
<sequence length="159" mass="17621">MISMDRRFLLVGAISVALLPQIAKGAAHGRSPRILFVCQFGTVKSPIARELLKRRAAERRIAIAVSARGITPEEHLPPELLHRLAQEGIDPASEPLTKLQPSDIAAADLVVAFDKLPSEYHPRRFKDWSDLPSMLNDYGHARSMLDARIDKLLDGLIGR</sequence>
<dbReference type="Proteomes" id="UP001165383">
    <property type="component" value="Unassembled WGS sequence"/>
</dbReference>
<keyword evidence="3" id="KW-1185">Reference proteome</keyword>
<comment type="caution">
    <text evidence="2">The sequence shown here is derived from an EMBL/GenBank/DDBJ whole genome shotgun (WGS) entry which is preliminary data.</text>
</comment>
<dbReference type="RefSeq" id="WP_249914934.1">
    <property type="nucleotide sequence ID" value="NZ_JAMGBB010000001.1"/>
</dbReference>
<proteinExistence type="predicted"/>
<dbReference type="Pfam" id="PF01451">
    <property type="entry name" value="LMWPc"/>
    <property type="match status" value="1"/>
</dbReference>
<dbReference type="InterPro" id="IPR023485">
    <property type="entry name" value="Ptyr_pPase"/>
</dbReference>
<dbReference type="Gene3D" id="3.40.50.2300">
    <property type="match status" value="1"/>
</dbReference>
<dbReference type="SUPFAM" id="SSF52788">
    <property type="entry name" value="Phosphotyrosine protein phosphatases I"/>
    <property type="match status" value="1"/>
</dbReference>
<evidence type="ECO:0000313" key="2">
    <source>
        <dbReference type="EMBL" id="MCL6740508.1"/>
    </source>
</evidence>
<evidence type="ECO:0000259" key="1">
    <source>
        <dbReference type="SMART" id="SM00226"/>
    </source>
</evidence>
<feature type="domain" description="Phosphotyrosine protein phosphatase I" evidence="1">
    <location>
        <begin position="32"/>
        <end position="155"/>
    </location>
</feature>
<accession>A0ABT0S7Z2</accession>
<name>A0ABT0S7Z2_9SPHN</name>
<evidence type="ECO:0000313" key="3">
    <source>
        <dbReference type="Proteomes" id="UP001165383"/>
    </source>
</evidence>
<protein>
    <recommendedName>
        <fullName evidence="1">Phosphotyrosine protein phosphatase I domain-containing protein</fullName>
    </recommendedName>
</protein>
<dbReference type="InterPro" id="IPR036196">
    <property type="entry name" value="Ptyr_pPase_sf"/>
</dbReference>